<accession>A0A173TWT7</accession>
<name>A0A173TWT7_9FIRM</name>
<evidence type="ECO:0000313" key="2">
    <source>
        <dbReference type="EMBL" id="CUN06527.1"/>
    </source>
</evidence>
<evidence type="ECO:0000256" key="1">
    <source>
        <dbReference type="SAM" id="Phobius"/>
    </source>
</evidence>
<sequence length="205" mass="23321">MDKVLTHSTKSYIKIFLVGTLVGGICRLADYFPADTLWSFSSIQTLLGFWIITNTIIVLLSASNICAGISSFLYMFGMTLSFYGLQAILEMFIPLFSGGFRFSLFVLFTVLSIPCAIAAFILYYWNKDCVFNSILYALPVGALIAETIAIFIYFQTHHTFLFQLLMDIVGAVVFLLMFWNRVKSRKIYIIALIISSLAFYFIFPW</sequence>
<feature type="transmembrane region" description="Helical" evidence="1">
    <location>
        <begin position="12"/>
        <end position="32"/>
    </location>
</feature>
<feature type="transmembrane region" description="Helical" evidence="1">
    <location>
        <begin position="38"/>
        <end position="60"/>
    </location>
</feature>
<keyword evidence="1" id="KW-0812">Transmembrane</keyword>
<feature type="transmembrane region" description="Helical" evidence="1">
    <location>
        <begin position="134"/>
        <end position="154"/>
    </location>
</feature>
<proteinExistence type="predicted"/>
<dbReference type="EMBL" id="CYXO01000009">
    <property type="protein sequence ID" value="CUN06527.1"/>
    <property type="molecule type" value="Genomic_DNA"/>
</dbReference>
<feature type="transmembrane region" description="Helical" evidence="1">
    <location>
        <begin position="72"/>
        <end position="96"/>
    </location>
</feature>
<gene>
    <name evidence="2" type="ORF">ERS852573_01776</name>
</gene>
<protein>
    <submittedName>
        <fullName evidence="2">Uncharacterized protein</fullName>
    </submittedName>
</protein>
<dbReference type="Proteomes" id="UP000095597">
    <property type="component" value="Unassembled WGS sequence"/>
</dbReference>
<feature type="transmembrane region" description="Helical" evidence="1">
    <location>
        <begin position="160"/>
        <end position="179"/>
    </location>
</feature>
<evidence type="ECO:0000313" key="3">
    <source>
        <dbReference type="Proteomes" id="UP000095597"/>
    </source>
</evidence>
<organism evidence="2 3">
    <name type="scientific">Dorea longicatena</name>
    <dbReference type="NCBI Taxonomy" id="88431"/>
    <lineage>
        <taxon>Bacteria</taxon>
        <taxon>Bacillati</taxon>
        <taxon>Bacillota</taxon>
        <taxon>Clostridia</taxon>
        <taxon>Lachnospirales</taxon>
        <taxon>Lachnospiraceae</taxon>
        <taxon>Dorea</taxon>
    </lineage>
</organism>
<dbReference type="RefSeq" id="WP_226840122.1">
    <property type="nucleotide sequence ID" value="NZ_CYXO01000009.1"/>
</dbReference>
<dbReference type="AlphaFoldDB" id="A0A173TWT7"/>
<keyword evidence="1" id="KW-0472">Membrane</keyword>
<feature type="transmembrane region" description="Helical" evidence="1">
    <location>
        <begin position="186"/>
        <end position="203"/>
    </location>
</feature>
<reference evidence="2 3" key="1">
    <citation type="submission" date="2015-09" db="EMBL/GenBank/DDBJ databases">
        <authorList>
            <consortium name="Pathogen Informatics"/>
        </authorList>
    </citation>
    <scope>NUCLEOTIDE SEQUENCE [LARGE SCALE GENOMIC DNA]</scope>
    <source>
        <strain evidence="2 3">2789STDY5834961</strain>
    </source>
</reference>
<keyword evidence="1" id="KW-1133">Transmembrane helix</keyword>
<feature type="transmembrane region" description="Helical" evidence="1">
    <location>
        <begin position="102"/>
        <end position="125"/>
    </location>
</feature>